<organism evidence="1 2">
    <name type="scientific">Dawidia soli</name>
    <dbReference type="NCBI Taxonomy" id="2782352"/>
    <lineage>
        <taxon>Bacteria</taxon>
        <taxon>Pseudomonadati</taxon>
        <taxon>Bacteroidota</taxon>
        <taxon>Cytophagia</taxon>
        <taxon>Cytophagales</taxon>
        <taxon>Chryseotaleaceae</taxon>
        <taxon>Dawidia</taxon>
    </lineage>
</organism>
<accession>A0AAP2D6W4</accession>
<keyword evidence="2" id="KW-1185">Reference proteome</keyword>
<sequence length="188" mass="20491">MALRTFVKVGSITNLSDARYCAGMGADLLGFRVVPGRDNHITPKQYQEIRGWVTGPQIVAELYGMSDAAMWSGIQEDYRPDMVELSLHELSILSGEPPLPYILALAPGEQMPAGSNPAYVLIDPDDPALLKLAEKYPVLVMVQQTSLVQSLLDGGSMKGLALQGGTEDRPGLREYNELAEILEMLDTD</sequence>
<dbReference type="RefSeq" id="WP_254089726.1">
    <property type="nucleotide sequence ID" value="NZ_JAHESC010000009.1"/>
</dbReference>
<protein>
    <recommendedName>
        <fullName evidence="3">Phosphoribosylanthranilate isomerase</fullName>
    </recommendedName>
</protein>
<dbReference type="Gene3D" id="3.20.20.70">
    <property type="entry name" value="Aldolase class I"/>
    <property type="match status" value="1"/>
</dbReference>
<reference evidence="1 2" key="1">
    <citation type="submission" date="2021-05" db="EMBL/GenBank/DDBJ databases">
        <title>A Polyphasic approach of four new species of the genus Ohtaekwangia: Ohtaekwangia histidinii sp. nov., Ohtaekwangia cretensis sp. nov., Ohtaekwangia indiensis sp. nov., Ohtaekwangia reichenbachii sp. nov. from diverse environment.</title>
        <authorList>
            <person name="Octaviana S."/>
        </authorList>
    </citation>
    <scope>NUCLEOTIDE SEQUENCE [LARGE SCALE GENOMIC DNA]</scope>
    <source>
        <strain evidence="1 2">PWU37</strain>
    </source>
</reference>
<name>A0AAP2D6W4_9BACT</name>
<gene>
    <name evidence="1" type="ORF">KK078_07980</name>
</gene>
<proteinExistence type="predicted"/>
<evidence type="ECO:0000313" key="1">
    <source>
        <dbReference type="EMBL" id="MBT1686488.1"/>
    </source>
</evidence>
<dbReference type="EMBL" id="JAHESC010000009">
    <property type="protein sequence ID" value="MBT1686488.1"/>
    <property type="molecule type" value="Genomic_DNA"/>
</dbReference>
<dbReference type="InterPro" id="IPR011060">
    <property type="entry name" value="RibuloseP-bd_barrel"/>
</dbReference>
<dbReference type="Proteomes" id="UP001319180">
    <property type="component" value="Unassembled WGS sequence"/>
</dbReference>
<dbReference type="AlphaFoldDB" id="A0AAP2D6W4"/>
<dbReference type="InterPro" id="IPR013785">
    <property type="entry name" value="Aldolase_TIM"/>
</dbReference>
<dbReference type="SUPFAM" id="SSF51366">
    <property type="entry name" value="Ribulose-phoshate binding barrel"/>
    <property type="match status" value="1"/>
</dbReference>
<evidence type="ECO:0008006" key="3">
    <source>
        <dbReference type="Google" id="ProtNLM"/>
    </source>
</evidence>
<evidence type="ECO:0000313" key="2">
    <source>
        <dbReference type="Proteomes" id="UP001319180"/>
    </source>
</evidence>
<comment type="caution">
    <text evidence="1">The sequence shown here is derived from an EMBL/GenBank/DDBJ whole genome shotgun (WGS) entry which is preliminary data.</text>
</comment>